<comment type="caution">
    <text evidence="1">The sequence shown here is derived from an EMBL/GenBank/DDBJ whole genome shotgun (WGS) entry which is preliminary data.</text>
</comment>
<name>A0A6B4CSY1_CLOBO</name>
<dbReference type="PIRSF" id="PIRSF016184">
    <property type="entry name" value="PhzC_PhzF"/>
    <property type="match status" value="1"/>
</dbReference>
<dbReference type="PANTHER" id="PTHR13774">
    <property type="entry name" value="PHENAZINE BIOSYNTHESIS PROTEIN"/>
    <property type="match status" value="1"/>
</dbReference>
<dbReference type="AlphaFoldDB" id="A0A6B4CSY1"/>
<proteinExistence type="predicted"/>
<dbReference type="PANTHER" id="PTHR13774:SF32">
    <property type="entry name" value="ANTISENSE-ENHANCING SEQUENCE 1"/>
    <property type="match status" value="1"/>
</dbReference>
<reference evidence="1 2" key="1">
    <citation type="submission" date="2019-04" db="EMBL/GenBank/DDBJ databases">
        <title>Genome sequencing of Clostridium botulinum Groups I-IV and Clostridium butyricum.</title>
        <authorList>
            <person name="Brunt J."/>
            <person name="Van Vliet A.H.M."/>
            <person name="Stringer S.C."/>
            <person name="Carter A.T."/>
            <person name="Peck M.W."/>
        </authorList>
    </citation>
    <scope>NUCLEOTIDE SEQUENCE [LARGE SCALE GENOMIC DNA]</scope>
    <source>
        <strain evidence="1 2">IFR 18/037</strain>
    </source>
</reference>
<dbReference type="Proteomes" id="UP000478995">
    <property type="component" value="Unassembled WGS sequence"/>
</dbReference>
<dbReference type="Gene3D" id="3.10.310.10">
    <property type="entry name" value="Diaminopimelate Epimerase, Chain A, domain 1"/>
    <property type="match status" value="2"/>
</dbReference>
<protein>
    <submittedName>
        <fullName evidence="1">PhzF family phenazine biosynthesis protein</fullName>
    </submittedName>
</protein>
<evidence type="ECO:0000313" key="1">
    <source>
        <dbReference type="EMBL" id="NFG18115.1"/>
    </source>
</evidence>
<dbReference type="RefSeq" id="WP_012705563.1">
    <property type="nucleotide sequence ID" value="NZ_CP013296.1"/>
</dbReference>
<dbReference type="GO" id="GO:0005737">
    <property type="term" value="C:cytoplasm"/>
    <property type="evidence" value="ECO:0007669"/>
    <property type="project" value="TreeGrafter"/>
</dbReference>
<dbReference type="Pfam" id="PF02567">
    <property type="entry name" value="PhzC-PhzF"/>
    <property type="match status" value="1"/>
</dbReference>
<evidence type="ECO:0000313" key="2">
    <source>
        <dbReference type="Proteomes" id="UP000478995"/>
    </source>
</evidence>
<sequence>MRKFEYTLVDVFTNQVFGGNQLAVFKDAEKLSSEEMQSIARELNLSETTFVTDIGPNHKKLRIFTPKTELPMAGHPTIGTAFVLADEGAVETREGINKLIFEEGVGEIAVSIHVEGGRIRSIEMEQPMPVFGQVFEDIRTAAELLSLDIADIDTTSPIQTVSTGVPFLYIPLKSLDAISKIKLRLDTWEKFFSASEDTKHIFAFTRETLHAGSTIHSRMFAPAMGIAEDPATGGASGPLGAYLVEHGLVAHGLVAHGYDGKYMIINEQGIEMGRPSFINITVSKTYNNFSEIKIGGTCVKFGAGLIELPTL</sequence>
<dbReference type="EMBL" id="SWOY01000007">
    <property type="protein sequence ID" value="NFG18115.1"/>
    <property type="molecule type" value="Genomic_DNA"/>
</dbReference>
<dbReference type="SUPFAM" id="SSF54506">
    <property type="entry name" value="Diaminopimelate epimerase-like"/>
    <property type="match status" value="1"/>
</dbReference>
<gene>
    <name evidence="1" type="ORF">FC794_15285</name>
</gene>
<organism evidence="1 2">
    <name type="scientific">Clostridium botulinum</name>
    <dbReference type="NCBI Taxonomy" id="1491"/>
    <lineage>
        <taxon>Bacteria</taxon>
        <taxon>Bacillati</taxon>
        <taxon>Bacillota</taxon>
        <taxon>Clostridia</taxon>
        <taxon>Eubacteriales</taxon>
        <taxon>Clostridiaceae</taxon>
        <taxon>Clostridium</taxon>
    </lineage>
</organism>
<dbReference type="InterPro" id="IPR003719">
    <property type="entry name" value="Phenazine_PhzF-like"/>
</dbReference>
<dbReference type="NCBIfam" id="TIGR00654">
    <property type="entry name" value="PhzF_family"/>
    <property type="match status" value="1"/>
</dbReference>
<accession>A0A6B4CSY1</accession>
<dbReference type="GO" id="GO:0016853">
    <property type="term" value="F:isomerase activity"/>
    <property type="evidence" value="ECO:0007669"/>
    <property type="project" value="TreeGrafter"/>
</dbReference>